<accession>A0ABZ0YPK5</accession>
<dbReference type="PANTHER" id="PTHR41244">
    <property type="entry name" value="RHAMNAN SYNTHESIS F"/>
    <property type="match status" value="1"/>
</dbReference>
<evidence type="ECO:0000313" key="5">
    <source>
        <dbReference type="Proteomes" id="UP001324794"/>
    </source>
</evidence>
<dbReference type="InterPro" id="IPR007739">
    <property type="entry name" value="RgpF"/>
</dbReference>
<proteinExistence type="predicted"/>
<feature type="region of interest" description="Disordered" evidence="2">
    <location>
        <begin position="428"/>
        <end position="454"/>
    </location>
</feature>
<dbReference type="Proteomes" id="UP001324794">
    <property type="component" value="Chromosome"/>
</dbReference>
<sequence length="1139" mass="128964">MSTTNEQGLTPTGERYLPNVLSGDIIAEHMHRYYVAQGYVENKDVLDIACGEGYGSHYLAQKAASVVGVDVDAGTVEHAKATYSHPGLSYLQGDCAAIPLADASVDVVVSFETIEHHDRHEAMMEEIKRVLRPGGLLIISSPDKHEYSEKPGYQNPYHVKELYKQEFEQLLKSHFAHSTLIGQRVVYGSAMWDTRKKSHTTYSEASPEGQPGTPNAMYWIALASEEKLPELRSSFYQCDIEQSDAVNRQRTLVHARDMELDQRGEYIATLKAEHAVSVNELKQETRRAEAEIEVLGGEIEELAAAKQQREKETRQLLKAHAGTVSHAHNPTWLAKQLLKRLKRLPSEIKRARTERYQIAASGLFDASWYLQHNPDVQATGQDPLKHYQRFGGYEARDPSASFDTLSYLQEHPQLLANHQHPLIHYLNQPRPSAKGAGTTEGEQPASAQASAAPTGSTMFGEMFAQTVGSSDDYVPLAEQPLEEASRLRPIAFYLPQYHPIAENDRWWGKGFTEWTNVGKAVPQFAGHYQPRHPGELGYYDLRLPEVQERQAELARHYGIEAFCFHYYWFSGRKRLLERPIDQFANNPNIDFPFCLCWANENWTRRWDGKESDILMQQKHLPEDDLEFIQDVAPLMQKPNYLRVNGKPLLIVYRVDILPDANKTAEVWRNYCRENGIGEIHLVSAESFNNGDPSPYGFDASVEFPPHQTHAKRIDHQLTLLNPAFEGCVYDYADLVFTQLAKPATEYTRYRTVSPGWDNDARKPGRGHTFANVTPGRYQQWLAGAAREADLLPGDQKLVFINAWNEWAEGAYLEPDRRYGYAYLEATKQVVKHYTKPANFALDTELPQWQKCHETAVILHLYHTELWDEIATHLAHLEGQYDLYISLPEHAPEGTVERIQQTVPDARCATLPNKGRDVLPFLTMLSAIRPLGYGQVCKIHAKRSLHRQDGDLWRQEFLGQLLGSKKQVASVIDAFNRQPDLGMVGPAGHWLDYVHYWGDLQSPVRTQALLEHLGIRISLDELGFFAGSMFWCRPEAMDPLLTITDSDFEPEEGQTDGTLAHALERIFAAAAQAAGYRVTDTRTPAAVEEPAFEAHYPFAKPSPHLRGSAPSTNVVAPPITAKIIERRAKTLYHSLKRRLR</sequence>
<feature type="coiled-coil region" evidence="1">
    <location>
        <begin position="271"/>
        <end position="354"/>
    </location>
</feature>
<dbReference type="Gene3D" id="3.20.20.80">
    <property type="entry name" value="Glycosidases"/>
    <property type="match status" value="1"/>
</dbReference>
<feature type="compositionally biased region" description="Low complexity" evidence="2">
    <location>
        <begin position="440"/>
        <end position="454"/>
    </location>
</feature>
<gene>
    <name evidence="4" type="ORF">SR894_05955</name>
</gene>
<keyword evidence="1" id="KW-0175">Coiled coil</keyword>
<protein>
    <submittedName>
        <fullName evidence="4">Glycoside hydrolase family 99-like domain-containing protein</fullName>
    </submittedName>
</protein>
<organism evidence="4 5">
    <name type="scientific">Vreelandella neptunia</name>
    <dbReference type="NCBI Taxonomy" id="115551"/>
    <lineage>
        <taxon>Bacteria</taxon>
        <taxon>Pseudomonadati</taxon>
        <taxon>Pseudomonadota</taxon>
        <taxon>Gammaproteobacteria</taxon>
        <taxon>Oceanospirillales</taxon>
        <taxon>Halomonadaceae</taxon>
        <taxon>Vreelandella</taxon>
    </lineage>
</organism>
<reference evidence="4 5" key="1">
    <citation type="submission" date="2023-11" db="EMBL/GenBank/DDBJ databases">
        <title>MicrobeMod: A computational toolkit for identifying prokaryotic methylation and restriction-modification with nanopore sequencing.</title>
        <authorList>
            <person name="Crits-Christoph A."/>
            <person name="Kang S.C."/>
            <person name="Lee H."/>
            <person name="Ostrov N."/>
        </authorList>
    </citation>
    <scope>NUCLEOTIDE SEQUENCE [LARGE SCALE GENOMIC DNA]</scope>
    <source>
        <strain evidence="4 5">ATCC BAA-805</strain>
    </source>
</reference>
<feature type="domain" description="Methyltransferase type 11" evidence="3">
    <location>
        <begin position="46"/>
        <end position="139"/>
    </location>
</feature>
<dbReference type="InterPro" id="IPR013216">
    <property type="entry name" value="Methyltransf_11"/>
</dbReference>
<dbReference type="EMBL" id="CP140255">
    <property type="protein sequence ID" value="WQH14080.1"/>
    <property type="molecule type" value="Genomic_DNA"/>
</dbReference>
<dbReference type="RefSeq" id="WP_223289052.1">
    <property type="nucleotide sequence ID" value="NZ_CP140255.1"/>
</dbReference>
<evidence type="ECO:0000256" key="1">
    <source>
        <dbReference type="SAM" id="Coils"/>
    </source>
</evidence>
<name>A0ABZ0YPK5_9GAMM</name>
<dbReference type="InterPro" id="IPR032719">
    <property type="entry name" value="WbsX"/>
</dbReference>
<keyword evidence="5" id="KW-1185">Reference proteome</keyword>
<dbReference type="CDD" id="cd02440">
    <property type="entry name" value="AdoMet_MTases"/>
    <property type="match status" value="1"/>
</dbReference>
<dbReference type="InterPro" id="IPR029063">
    <property type="entry name" value="SAM-dependent_MTases_sf"/>
</dbReference>
<evidence type="ECO:0000259" key="3">
    <source>
        <dbReference type="Pfam" id="PF08241"/>
    </source>
</evidence>
<dbReference type="Pfam" id="PF08241">
    <property type="entry name" value="Methyltransf_11"/>
    <property type="match status" value="1"/>
</dbReference>
<evidence type="ECO:0000313" key="4">
    <source>
        <dbReference type="EMBL" id="WQH14080.1"/>
    </source>
</evidence>
<dbReference type="Gene3D" id="3.40.50.150">
    <property type="entry name" value="Vaccinia Virus protein VP39"/>
    <property type="match status" value="1"/>
</dbReference>
<dbReference type="PANTHER" id="PTHR41244:SF1">
    <property type="entry name" value="GLYCOSYLTRANSFERASE"/>
    <property type="match status" value="1"/>
</dbReference>
<evidence type="ECO:0000256" key="2">
    <source>
        <dbReference type="SAM" id="MobiDB-lite"/>
    </source>
</evidence>
<dbReference type="Pfam" id="PF05045">
    <property type="entry name" value="RgpF"/>
    <property type="match status" value="1"/>
</dbReference>
<dbReference type="CDD" id="cd11579">
    <property type="entry name" value="Glyco_tran_WbsX"/>
    <property type="match status" value="1"/>
</dbReference>
<dbReference type="SUPFAM" id="SSF53335">
    <property type="entry name" value="S-adenosyl-L-methionine-dependent methyltransferases"/>
    <property type="match status" value="1"/>
</dbReference>
<dbReference type="Pfam" id="PF14307">
    <property type="entry name" value="Glyco_tran_WbsX"/>
    <property type="match status" value="1"/>
</dbReference>